<keyword evidence="5 6" id="KW-0472">Membrane</keyword>
<evidence type="ECO:0000259" key="7">
    <source>
        <dbReference type="Pfam" id="PF12698"/>
    </source>
</evidence>
<evidence type="ECO:0000313" key="8">
    <source>
        <dbReference type="EMBL" id="GAH11224.1"/>
    </source>
</evidence>
<protein>
    <recommendedName>
        <fullName evidence="7">ABC-2 type transporter transmembrane domain-containing protein</fullName>
    </recommendedName>
</protein>
<evidence type="ECO:0000256" key="3">
    <source>
        <dbReference type="ARBA" id="ARBA00022692"/>
    </source>
</evidence>
<feature type="domain" description="ABC-2 type transporter transmembrane" evidence="7">
    <location>
        <begin position="3"/>
        <end position="144"/>
    </location>
</feature>
<dbReference type="Gene3D" id="3.40.1710.10">
    <property type="entry name" value="abc type-2 transporter like domain"/>
    <property type="match status" value="1"/>
</dbReference>
<keyword evidence="3 6" id="KW-0812">Transmembrane</keyword>
<gene>
    <name evidence="8" type="ORF">S01H4_63059</name>
</gene>
<dbReference type="EMBL" id="BART01037809">
    <property type="protein sequence ID" value="GAH11224.1"/>
    <property type="molecule type" value="Genomic_DNA"/>
</dbReference>
<dbReference type="GO" id="GO:0140359">
    <property type="term" value="F:ABC-type transporter activity"/>
    <property type="evidence" value="ECO:0007669"/>
    <property type="project" value="InterPro"/>
</dbReference>
<evidence type="ECO:0000256" key="4">
    <source>
        <dbReference type="ARBA" id="ARBA00022989"/>
    </source>
</evidence>
<organism evidence="8">
    <name type="scientific">marine sediment metagenome</name>
    <dbReference type="NCBI Taxonomy" id="412755"/>
    <lineage>
        <taxon>unclassified sequences</taxon>
        <taxon>metagenomes</taxon>
        <taxon>ecological metagenomes</taxon>
    </lineage>
</organism>
<evidence type="ECO:0000256" key="6">
    <source>
        <dbReference type="SAM" id="Phobius"/>
    </source>
</evidence>
<feature type="transmembrane region" description="Helical" evidence="6">
    <location>
        <begin position="127"/>
        <end position="145"/>
    </location>
</feature>
<accession>X1E223</accession>
<evidence type="ECO:0000256" key="5">
    <source>
        <dbReference type="ARBA" id="ARBA00023136"/>
    </source>
</evidence>
<evidence type="ECO:0000256" key="2">
    <source>
        <dbReference type="ARBA" id="ARBA00022475"/>
    </source>
</evidence>
<feature type="non-terminal residue" evidence="8">
    <location>
        <position position="146"/>
    </location>
</feature>
<sequence>VRHLDAAVADMSGTSASRQMVMDLSQTQIIKVIRQVDSAQELERLMRQGIISVGIYMPADFDRRLQQPDRSAMQLLVDGSDTVVAGAAAQLAQVAQQSRTSPYNDQPPLMELRTYYNPERRSPVNTVPGLIGVILTMTMILFTAVA</sequence>
<dbReference type="InterPro" id="IPR051449">
    <property type="entry name" value="ABC-2_transporter_component"/>
</dbReference>
<dbReference type="InterPro" id="IPR013525">
    <property type="entry name" value="ABC2_TM"/>
</dbReference>
<name>X1E223_9ZZZZ</name>
<dbReference type="PANTHER" id="PTHR30294:SF29">
    <property type="entry name" value="MULTIDRUG ABC TRANSPORTER PERMEASE YBHS-RELATED"/>
    <property type="match status" value="1"/>
</dbReference>
<comment type="subcellular location">
    <subcellularLocation>
        <location evidence="1">Cell membrane</location>
        <topology evidence="1">Multi-pass membrane protein</topology>
    </subcellularLocation>
</comment>
<dbReference type="GO" id="GO:0005886">
    <property type="term" value="C:plasma membrane"/>
    <property type="evidence" value="ECO:0007669"/>
    <property type="project" value="UniProtKB-SubCell"/>
</dbReference>
<dbReference type="Pfam" id="PF12698">
    <property type="entry name" value="ABC2_membrane_3"/>
    <property type="match status" value="1"/>
</dbReference>
<keyword evidence="2" id="KW-1003">Cell membrane</keyword>
<keyword evidence="4 6" id="KW-1133">Transmembrane helix</keyword>
<dbReference type="AlphaFoldDB" id="X1E223"/>
<dbReference type="PANTHER" id="PTHR30294">
    <property type="entry name" value="MEMBRANE COMPONENT OF ABC TRANSPORTER YHHJ-RELATED"/>
    <property type="match status" value="1"/>
</dbReference>
<comment type="caution">
    <text evidence="8">The sequence shown here is derived from an EMBL/GenBank/DDBJ whole genome shotgun (WGS) entry which is preliminary data.</text>
</comment>
<evidence type="ECO:0000256" key="1">
    <source>
        <dbReference type="ARBA" id="ARBA00004651"/>
    </source>
</evidence>
<feature type="non-terminal residue" evidence="8">
    <location>
        <position position="1"/>
    </location>
</feature>
<reference evidence="8" key="1">
    <citation type="journal article" date="2014" name="Front. Microbiol.">
        <title>High frequency of phylogenetically diverse reductive dehalogenase-homologous genes in deep subseafloor sedimentary metagenomes.</title>
        <authorList>
            <person name="Kawai M."/>
            <person name="Futagami T."/>
            <person name="Toyoda A."/>
            <person name="Takaki Y."/>
            <person name="Nishi S."/>
            <person name="Hori S."/>
            <person name="Arai W."/>
            <person name="Tsubouchi T."/>
            <person name="Morono Y."/>
            <person name="Uchiyama I."/>
            <person name="Ito T."/>
            <person name="Fujiyama A."/>
            <person name="Inagaki F."/>
            <person name="Takami H."/>
        </authorList>
    </citation>
    <scope>NUCLEOTIDE SEQUENCE</scope>
    <source>
        <strain evidence="8">Expedition CK06-06</strain>
    </source>
</reference>
<proteinExistence type="predicted"/>